<sequence>MKLNHIPYTTAICALLISSVSYAQTPEDPKKAEPARSSLTEEIVVERPYKPVLADAAKIRRSPDLNSNSVYRRPLTYSIFDKKLEINTDIRQLQAQEVVQGDRPPFKNNYAKFGLGNFSTGLAELYLNTGSDEALQAGFFLKHLNQKGDYEGQKFTRQSAGIFGKSIQEKVSLFGELGFDKFGTSFYGIDPLTEQQFSADPEKQRYNTFTLRGEMLKNYREEDEVDYALKADAYFLSDKFNAKENAFVLSGFVNKVWDKFNVGVNTSLDFTQTKDSVSLGNHIFRANPYIKLQGANFKLTLGANLVQEFGSNSGFNLYPAITAEMPIVPEFATIFAGFTGDVNKSTLRDFSIENPYLNRNINILNVNESANFYGGIKGNAGSGFGYKATLSYKKLENMPLFINNPVNPERFDVIYDDANVTGLEGEINVKVSEAFSWLGRVSINNYNMDVQEKAWFKPDFKLFTNARVKITKELTLDGELVFNDATSAFLSTPTPSIVKVKSYADVSAGAEYLYQEKVGIFLRVNNIIGNKYQRFLYYPQLGMNVLGGINYSF</sequence>
<evidence type="ECO:0000313" key="5">
    <source>
        <dbReference type="EMBL" id="PRY52300.1"/>
    </source>
</evidence>
<evidence type="ECO:0000256" key="1">
    <source>
        <dbReference type="ARBA" id="ARBA00004442"/>
    </source>
</evidence>
<protein>
    <recommendedName>
        <fullName evidence="7">TonB dependent receptor</fullName>
    </recommendedName>
</protein>
<feature type="chain" id="PRO_5015424714" description="TonB dependent receptor" evidence="4">
    <location>
        <begin position="24"/>
        <end position="553"/>
    </location>
</feature>
<gene>
    <name evidence="5" type="ORF">B0I27_10659</name>
</gene>
<keyword evidence="3" id="KW-0998">Cell outer membrane</keyword>
<dbReference type="Gene3D" id="2.40.170.20">
    <property type="entry name" value="TonB-dependent receptor, beta-barrel domain"/>
    <property type="match status" value="1"/>
</dbReference>
<comment type="caution">
    <text evidence="5">The sequence shown here is derived from an EMBL/GenBank/DDBJ whole genome shotgun (WGS) entry which is preliminary data.</text>
</comment>
<evidence type="ECO:0000313" key="6">
    <source>
        <dbReference type="Proteomes" id="UP000238034"/>
    </source>
</evidence>
<evidence type="ECO:0000256" key="2">
    <source>
        <dbReference type="ARBA" id="ARBA00023136"/>
    </source>
</evidence>
<dbReference type="EMBL" id="PVTH01000006">
    <property type="protein sequence ID" value="PRY52300.1"/>
    <property type="molecule type" value="Genomic_DNA"/>
</dbReference>
<name>A0A2T0U309_9SPHI</name>
<proteinExistence type="predicted"/>
<dbReference type="InterPro" id="IPR036942">
    <property type="entry name" value="Beta-barrel_TonB_sf"/>
</dbReference>
<keyword evidence="6" id="KW-1185">Reference proteome</keyword>
<dbReference type="OrthoDB" id="1264254at2"/>
<organism evidence="5 6">
    <name type="scientific">Arcticibacter pallidicorallinus</name>
    <dbReference type="NCBI Taxonomy" id="1259464"/>
    <lineage>
        <taxon>Bacteria</taxon>
        <taxon>Pseudomonadati</taxon>
        <taxon>Bacteroidota</taxon>
        <taxon>Sphingobacteriia</taxon>
        <taxon>Sphingobacteriales</taxon>
        <taxon>Sphingobacteriaceae</taxon>
        <taxon>Arcticibacter</taxon>
    </lineage>
</organism>
<dbReference type="GO" id="GO:0009279">
    <property type="term" value="C:cell outer membrane"/>
    <property type="evidence" value="ECO:0007669"/>
    <property type="project" value="UniProtKB-SubCell"/>
</dbReference>
<keyword evidence="4" id="KW-0732">Signal</keyword>
<dbReference type="RefSeq" id="WP_106293340.1">
    <property type="nucleotide sequence ID" value="NZ_PVTH01000006.1"/>
</dbReference>
<accession>A0A2T0U309</accession>
<dbReference type="SUPFAM" id="SSF56935">
    <property type="entry name" value="Porins"/>
    <property type="match status" value="1"/>
</dbReference>
<evidence type="ECO:0000256" key="3">
    <source>
        <dbReference type="ARBA" id="ARBA00023237"/>
    </source>
</evidence>
<dbReference type="AlphaFoldDB" id="A0A2T0U309"/>
<evidence type="ECO:0000256" key="4">
    <source>
        <dbReference type="SAM" id="SignalP"/>
    </source>
</evidence>
<feature type="signal peptide" evidence="4">
    <location>
        <begin position="1"/>
        <end position="23"/>
    </location>
</feature>
<evidence type="ECO:0008006" key="7">
    <source>
        <dbReference type="Google" id="ProtNLM"/>
    </source>
</evidence>
<keyword evidence="2" id="KW-0472">Membrane</keyword>
<reference evidence="5 6" key="1">
    <citation type="submission" date="2018-03" db="EMBL/GenBank/DDBJ databases">
        <title>Genomic Encyclopedia of Type Strains, Phase III (KMG-III): the genomes of soil and plant-associated and newly described type strains.</title>
        <authorList>
            <person name="Whitman W."/>
        </authorList>
    </citation>
    <scope>NUCLEOTIDE SEQUENCE [LARGE SCALE GENOMIC DNA]</scope>
    <source>
        <strain evidence="5 6">CGMCC 1.9313</strain>
    </source>
</reference>
<dbReference type="Proteomes" id="UP000238034">
    <property type="component" value="Unassembled WGS sequence"/>
</dbReference>
<comment type="subcellular location">
    <subcellularLocation>
        <location evidence="1">Cell outer membrane</location>
    </subcellularLocation>
</comment>